<reference evidence="2 3" key="1">
    <citation type="journal article" date="2022" name="G3 (Bethesda)">
        <title>Enemy or ally: a genomic approach to elucidate the lifestyle of Phyllosticta citrichinaensis.</title>
        <authorList>
            <person name="Buijs V.A."/>
            <person name="Groenewald J.Z."/>
            <person name="Haridas S."/>
            <person name="LaButti K.M."/>
            <person name="Lipzen A."/>
            <person name="Martin F.M."/>
            <person name="Barry K."/>
            <person name="Grigoriev I.V."/>
            <person name="Crous P.W."/>
            <person name="Seidl M.F."/>
        </authorList>
    </citation>
    <scope>NUCLEOTIDE SEQUENCE [LARGE SCALE GENOMIC DNA]</scope>
    <source>
        <strain evidence="2 3">CBS 129764</strain>
    </source>
</reference>
<evidence type="ECO:0008006" key="4">
    <source>
        <dbReference type="Google" id="ProtNLM"/>
    </source>
</evidence>
<feature type="chain" id="PRO_5047364036" description="Secreted protein" evidence="1">
    <location>
        <begin position="21"/>
        <end position="77"/>
    </location>
</feature>
<name>A0ABR1Y695_9PEZI</name>
<keyword evidence="3" id="KW-1185">Reference proteome</keyword>
<evidence type="ECO:0000313" key="3">
    <source>
        <dbReference type="Proteomes" id="UP001456524"/>
    </source>
</evidence>
<accession>A0ABR1Y695</accession>
<dbReference type="EMBL" id="JBBWUH010000001">
    <property type="protein sequence ID" value="KAK8177266.1"/>
    <property type="molecule type" value="Genomic_DNA"/>
</dbReference>
<comment type="caution">
    <text evidence="2">The sequence shown here is derived from an EMBL/GenBank/DDBJ whole genome shotgun (WGS) entry which is preliminary data.</text>
</comment>
<protein>
    <recommendedName>
        <fullName evidence="4">Secreted protein</fullName>
    </recommendedName>
</protein>
<keyword evidence="1" id="KW-0732">Signal</keyword>
<evidence type="ECO:0000313" key="2">
    <source>
        <dbReference type="EMBL" id="KAK8177266.1"/>
    </source>
</evidence>
<dbReference type="Proteomes" id="UP001456524">
    <property type="component" value="Unassembled WGS sequence"/>
</dbReference>
<sequence length="77" mass="8581">MPTSLRIFLFLSMKVINTVCCPHARRTLSSTFPSHQVVRLAYLSACLPCSADSRRTLHCSHAHMPARPCYTAHTSPP</sequence>
<feature type="signal peptide" evidence="1">
    <location>
        <begin position="1"/>
        <end position="20"/>
    </location>
</feature>
<organism evidence="2 3">
    <name type="scientific">Phyllosticta citrichinensis</name>
    <dbReference type="NCBI Taxonomy" id="1130410"/>
    <lineage>
        <taxon>Eukaryota</taxon>
        <taxon>Fungi</taxon>
        <taxon>Dikarya</taxon>
        <taxon>Ascomycota</taxon>
        <taxon>Pezizomycotina</taxon>
        <taxon>Dothideomycetes</taxon>
        <taxon>Dothideomycetes incertae sedis</taxon>
        <taxon>Botryosphaeriales</taxon>
        <taxon>Phyllostictaceae</taxon>
        <taxon>Phyllosticta</taxon>
    </lineage>
</organism>
<gene>
    <name evidence="2" type="ORF">IWX90DRAFT_420595</name>
</gene>
<evidence type="ECO:0000256" key="1">
    <source>
        <dbReference type="SAM" id="SignalP"/>
    </source>
</evidence>
<proteinExistence type="predicted"/>